<keyword evidence="1" id="KW-0812">Transmembrane</keyword>
<keyword evidence="1" id="KW-1133">Transmembrane helix</keyword>
<dbReference type="OrthoDB" id="8194491at2759"/>
<sequence length="242" mass="26208">MRSYAIALFLLATARAMPALDQSPNDPNLVGSVLGVVKECVEGDLSLCLKEKALKYVESLSTAREMDLAEGVSLIGNGSPRSARAYEPLAEDPKAREAQVESRLVDSAADFLENHVIQFRMPSSAVEGMKRSLEEARGKKKKLKQLIPLLAIAKLKIMALIPLFLGIIAFAAAKAVLLAKIALLVAGIIALKKLLASKHHETSYEVVAHPHHEEHYANSGHGWGRSIDEAQNLAYSGHVKSD</sequence>
<dbReference type="PANTHER" id="PTHR21879:SF1">
    <property type="entry name" value="FI01546P"/>
    <property type="match status" value="1"/>
</dbReference>
<keyword evidence="4" id="KW-1185">Reference proteome</keyword>
<protein>
    <recommendedName>
        <fullName evidence="5">Osiris 9</fullName>
    </recommendedName>
</protein>
<dbReference type="GO" id="GO:0016020">
    <property type="term" value="C:membrane"/>
    <property type="evidence" value="ECO:0007669"/>
    <property type="project" value="TreeGrafter"/>
</dbReference>
<keyword evidence="1" id="KW-0472">Membrane</keyword>
<accession>A0A5E4PYM3</accession>
<dbReference type="EMBL" id="FZQP02000759">
    <property type="protein sequence ID" value="VVC90298.1"/>
    <property type="molecule type" value="Genomic_DNA"/>
</dbReference>
<gene>
    <name evidence="3" type="ORF">LSINAPIS_LOCUS3240</name>
</gene>
<evidence type="ECO:0000313" key="3">
    <source>
        <dbReference type="EMBL" id="VVC90298.1"/>
    </source>
</evidence>
<feature type="transmembrane region" description="Helical" evidence="1">
    <location>
        <begin position="163"/>
        <end position="191"/>
    </location>
</feature>
<keyword evidence="2" id="KW-0732">Signal</keyword>
<dbReference type="InterPro" id="IPR012464">
    <property type="entry name" value="DUF1676"/>
</dbReference>
<name>A0A5E4PYM3_9NEOP</name>
<feature type="chain" id="PRO_5022836661" description="Osiris 9" evidence="2">
    <location>
        <begin position="17"/>
        <end position="242"/>
    </location>
</feature>
<dbReference type="Pfam" id="PF07898">
    <property type="entry name" value="DUF1676"/>
    <property type="match status" value="1"/>
</dbReference>
<dbReference type="Proteomes" id="UP000324832">
    <property type="component" value="Unassembled WGS sequence"/>
</dbReference>
<evidence type="ECO:0000256" key="2">
    <source>
        <dbReference type="SAM" id="SignalP"/>
    </source>
</evidence>
<proteinExistence type="predicted"/>
<reference evidence="3 4" key="1">
    <citation type="submission" date="2017-07" db="EMBL/GenBank/DDBJ databases">
        <authorList>
            <person name="Talla V."/>
            <person name="Backstrom N."/>
        </authorList>
    </citation>
    <scope>NUCLEOTIDE SEQUENCE [LARGE SCALE GENOMIC DNA]</scope>
</reference>
<dbReference type="PANTHER" id="PTHR21879">
    <property type="entry name" value="FI03362P-RELATED-RELATED"/>
    <property type="match status" value="1"/>
</dbReference>
<evidence type="ECO:0008006" key="5">
    <source>
        <dbReference type="Google" id="ProtNLM"/>
    </source>
</evidence>
<dbReference type="AlphaFoldDB" id="A0A5E4PYM3"/>
<evidence type="ECO:0000313" key="4">
    <source>
        <dbReference type="Proteomes" id="UP000324832"/>
    </source>
</evidence>
<organism evidence="3 4">
    <name type="scientific">Leptidea sinapis</name>
    <dbReference type="NCBI Taxonomy" id="189913"/>
    <lineage>
        <taxon>Eukaryota</taxon>
        <taxon>Metazoa</taxon>
        <taxon>Ecdysozoa</taxon>
        <taxon>Arthropoda</taxon>
        <taxon>Hexapoda</taxon>
        <taxon>Insecta</taxon>
        <taxon>Pterygota</taxon>
        <taxon>Neoptera</taxon>
        <taxon>Endopterygota</taxon>
        <taxon>Lepidoptera</taxon>
        <taxon>Glossata</taxon>
        <taxon>Ditrysia</taxon>
        <taxon>Papilionoidea</taxon>
        <taxon>Pieridae</taxon>
        <taxon>Dismorphiinae</taxon>
        <taxon>Leptidea</taxon>
    </lineage>
</organism>
<feature type="signal peptide" evidence="2">
    <location>
        <begin position="1"/>
        <end position="16"/>
    </location>
</feature>
<evidence type="ECO:0000256" key="1">
    <source>
        <dbReference type="SAM" id="Phobius"/>
    </source>
</evidence>